<sequence length="207" mass="22698">MAGGDLAGGKTLRAATGAFICFEDEAGVTGRPPKGRTWGRRGITPRVKASGRSRGRLSVAGLLCFRPGLPTRLCYRLRRHTGRKGERRSLGESDYIRLLDGAHQLLKAPLIVVWDRLSTHISKTMKALVAERHWLTVVLLPGYAPDLNPVEGLWAHIKRSLANLAARTLSELETLLRRRLKALQYRHGILGGFLAGTGLALDRPDGP</sequence>
<feature type="domain" description="Tc1-like transposase DDE" evidence="1">
    <location>
        <begin position="21"/>
        <end position="172"/>
    </location>
</feature>
<dbReference type="Gene3D" id="3.30.420.10">
    <property type="entry name" value="Ribonuclease H-like superfamily/Ribonuclease H"/>
    <property type="match status" value="1"/>
</dbReference>
<dbReference type="InterPro" id="IPR036397">
    <property type="entry name" value="RNaseH_sf"/>
</dbReference>
<dbReference type="InterPro" id="IPR038717">
    <property type="entry name" value="Tc1-like_DDE_dom"/>
</dbReference>
<reference evidence="2 3" key="1">
    <citation type="submission" date="2020-08" db="EMBL/GenBank/DDBJ databases">
        <title>Sequencing the genomes of 1000 actinobacteria strains.</title>
        <authorList>
            <person name="Klenk H.-P."/>
        </authorList>
    </citation>
    <scope>NUCLEOTIDE SEQUENCE [LARGE SCALE GENOMIC DNA]</scope>
    <source>
        <strain evidence="2 3">DSM 41530</strain>
    </source>
</reference>
<evidence type="ECO:0000313" key="3">
    <source>
        <dbReference type="Proteomes" id="UP000530530"/>
    </source>
</evidence>
<accession>A0ABR6LH78</accession>
<dbReference type="EMBL" id="JACHNG010000001">
    <property type="protein sequence ID" value="MBB4781707.1"/>
    <property type="molecule type" value="Genomic_DNA"/>
</dbReference>
<proteinExistence type="predicted"/>
<keyword evidence="3" id="KW-1185">Reference proteome</keyword>
<comment type="caution">
    <text evidence="2">The sequence shown here is derived from an EMBL/GenBank/DDBJ whole genome shotgun (WGS) entry which is preliminary data.</text>
</comment>
<organism evidence="2 3">
    <name type="scientific">Streptomyces rapamycinicus</name>
    <dbReference type="NCBI Taxonomy" id="1226757"/>
    <lineage>
        <taxon>Bacteria</taxon>
        <taxon>Bacillati</taxon>
        <taxon>Actinomycetota</taxon>
        <taxon>Actinomycetes</taxon>
        <taxon>Kitasatosporales</taxon>
        <taxon>Streptomycetaceae</taxon>
        <taxon>Streptomyces</taxon>
        <taxon>Streptomyces violaceusniger group</taxon>
    </lineage>
</organism>
<dbReference type="RefSeq" id="WP_121825522.1">
    <property type="nucleotide sequence ID" value="NZ_JACHNG010000001.1"/>
</dbReference>
<dbReference type="Proteomes" id="UP000530530">
    <property type="component" value="Unassembled WGS sequence"/>
</dbReference>
<evidence type="ECO:0000259" key="1">
    <source>
        <dbReference type="Pfam" id="PF13358"/>
    </source>
</evidence>
<gene>
    <name evidence="2" type="ORF">BJY27_002668</name>
</gene>
<dbReference type="Pfam" id="PF13358">
    <property type="entry name" value="DDE_3"/>
    <property type="match status" value="1"/>
</dbReference>
<protein>
    <submittedName>
        <fullName evidence="2">Transposase</fullName>
    </submittedName>
</protein>
<evidence type="ECO:0000313" key="2">
    <source>
        <dbReference type="EMBL" id="MBB4781707.1"/>
    </source>
</evidence>
<name>A0ABR6LH78_9ACTN</name>